<dbReference type="PANTHER" id="PTHR24322:SF736">
    <property type="entry name" value="RETINOL DEHYDROGENASE 10"/>
    <property type="match status" value="1"/>
</dbReference>
<evidence type="ECO:0000256" key="4">
    <source>
        <dbReference type="ARBA" id="ARBA00022857"/>
    </source>
</evidence>
<proteinExistence type="inferred from homology"/>
<dbReference type="FunFam" id="3.40.50.720:FF:000131">
    <property type="entry name" value="Short-chain dehydrogenase/reductase 3"/>
    <property type="match status" value="2"/>
</dbReference>
<dbReference type="EMBL" id="JARQWQ010000037">
    <property type="protein sequence ID" value="KAK2560233.1"/>
    <property type="molecule type" value="Genomic_DNA"/>
</dbReference>
<evidence type="ECO:0000256" key="3">
    <source>
        <dbReference type="ARBA" id="ARBA00022692"/>
    </source>
</evidence>
<dbReference type="PANTHER" id="PTHR24322">
    <property type="entry name" value="PKSB"/>
    <property type="match status" value="1"/>
</dbReference>
<comment type="caution">
    <text evidence="14">The sequence shown here is derived from an EMBL/GenBank/DDBJ whole genome shotgun (WGS) entry which is preliminary data.</text>
</comment>
<dbReference type="Gene3D" id="3.40.50.720">
    <property type="entry name" value="NAD(P)-binding Rossmann-like Domain"/>
    <property type="match status" value="2"/>
</dbReference>
<keyword evidence="4" id="KW-0521">NADP</keyword>
<evidence type="ECO:0000256" key="1">
    <source>
        <dbReference type="ARBA" id="ARBA00004141"/>
    </source>
</evidence>
<evidence type="ECO:0000256" key="6">
    <source>
        <dbReference type="ARBA" id="ARBA00023002"/>
    </source>
</evidence>
<evidence type="ECO:0000256" key="13">
    <source>
        <dbReference type="SAM" id="Phobius"/>
    </source>
</evidence>
<organism evidence="14 15">
    <name type="scientific">Acropora cervicornis</name>
    <name type="common">Staghorn coral</name>
    <dbReference type="NCBI Taxonomy" id="6130"/>
    <lineage>
        <taxon>Eukaryota</taxon>
        <taxon>Metazoa</taxon>
        <taxon>Cnidaria</taxon>
        <taxon>Anthozoa</taxon>
        <taxon>Hexacorallia</taxon>
        <taxon>Scleractinia</taxon>
        <taxon>Astrocoeniina</taxon>
        <taxon>Acroporidae</taxon>
        <taxon>Acropora</taxon>
    </lineage>
</organism>
<dbReference type="Proteomes" id="UP001249851">
    <property type="component" value="Unassembled WGS sequence"/>
</dbReference>
<evidence type="ECO:0000313" key="14">
    <source>
        <dbReference type="EMBL" id="KAK2560233.1"/>
    </source>
</evidence>
<comment type="subcellular location">
    <subcellularLocation>
        <location evidence="1">Membrane</location>
        <topology evidence="1">Multi-pass membrane protein</topology>
    </subcellularLocation>
</comment>
<evidence type="ECO:0000256" key="2">
    <source>
        <dbReference type="ARBA" id="ARBA00006484"/>
    </source>
</evidence>
<comment type="function">
    <text evidence="9">Catalyzes the reduction of all-trans-retinal to all-trans-retinol in the presence of NADPH.</text>
</comment>
<dbReference type="GO" id="GO:0052650">
    <property type="term" value="F:all-trans-retinol dehydrogenase (NADP+) activity"/>
    <property type="evidence" value="ECO:0007669"/>
    <property type="project" value="UniProtKB-ARBA"/>
</dbReference>
<dbReference type="PRINTS" id="PR00080">
    <property type="entry name" value="SDRFAMILY"/>
</dbReference>
<feature type="transmembrane region" description="Helical" evidence="13">
    <location>
        <begin position="6"/>
        <end position="28"/>
    </location>
</feature>
<dbReference type="CDD" id="cd05339">
    <property type="entry name" value="17beta-HSDXI-like_SDR_c"/>
    <property type="match status" value="2"/>
</dbReference>
<evidence type="ECO:0000256" key="11">
    <source>
        <dbReference type="ARBA" id="ARBA00082544"/>
    </source>
</evidence>
<evidence type="ECO:0000256" key="5">
    <source>
        <dbReference type="ARBA" id="ARBA00022989"/>
    </source>
</evidence>
<dbReference type="PRINTS" id="PR00081">
    <property type="entry name" value="GDHRDH"/>
</dbReference>
<sequence length="498" mass="54262">MGFVVIELLGLVGTVVLLILKSFVQFFIPPSRKDITGEIMFLTGAGSGLGRLMALKFARLGATVVCVDINETSNDETVQQIKSEGFKAYGYKCDCSSREDIYRVAELVKKQVGDVTMLINNAGIVSGKKFLETEDWMIQKSMDINTMAHFWTTKAFLPSMMEKNHGHIVTIASTAGLFGVCGLCDYCASKFGAVGFDESLNMELVALQKDGIHTTVVCPFFINTGMFDGVKSSTFSTAIFHTMARFFGVNSTICSKVIRSFAETIFPPPRKNISGEIVFLTGAGSGLGRLMALKFAKLGATIACVDINQSANEGVVREIKSLGFNAHGFKCDCSSREEIYRVAELVKKQVGDVTMLINNAGIVSGKKFLETEDWMIQKTMEVNTMAHFWTTKAFLPSMMVKNYGHVVTIASSAGFFGVPGLCDYCASKFGAAGFDESLNMELGALKKDGINTTVVCPYFMNTGMFEGVKTSILPTSTYHAMGDFFGINSSMDEFKGRT</sequence>
<evidence type="ECO:0000256" key="7">
    <source>
        <dbReference type="ARBA" id="ARBA00023098"/>
    </source>
</evidence>
<dbReference type="GO" id="GO:0016020">
    <property type="term" value="C:membrane"/>
    <property type="evidence" value="ECO:0007669"/>
    <property type="project" value="UniProtKB-SubCell"/>
</dbReference>
<evidence type="ECO:0000313" key="15">
    <source>
        <dbReference type="Proteomes" id="UP001249851"/>
    </source>
</evidence>
<name>A0AAD9QFB2_ACRCE</name>
<dbReference type="SUPFAM" id="SSF51735">
    <property type="entry name" value="NAD(P)-binding Rossmann-fold domains"/>
    <property type="match status" value="2"/>
</dbReference>
<protein>
    <recommendedName>
        <fullName evidence="10">Short-chain dehydrogenase/reductase 3</fullName>
    </recommendedName>
    <alternativeName>
        <fullName evidence="11">Retinal short-chain dehydrogenase/reductase 1</fullName>
    </alternativeName>
</protein>
<keyword evidence="6" id="KW-0560">Oxidoreductase</keyword>
<evidence type="ECO:0000256" key="12">
    <source>
        <dbReference type="RuleBase" id="RU000363"/>
    </source>
</evidence>
<reference evidence="14" key="2">
    <citation type="journal article" date="2023" name="Science">
        <title>Genomic signatures of disease resistance in endangered staghorn corals.</title>
        <authorList>
            <person name="Vollmer S.V."/>
            <person name="Selwyn J.D."/>
            <person name="Despard B.A."/>
            <person name="Roesel C.L."/>
        </authorList>
    </citation>
    <scope>NUCLEOTIDE SEQUENCE</scope>
    <source>
        <strain evidence="14">K2</strain>
    </source>
</reference>
<dbReference type="InterPro" id="IPR036291">
    <property type="entry name" value="NAD(P)-bd_dom_sf"/>
</dbReference>
<gene>
    <name evidence="14" type="ORF">P5673_017216</name>
</gene>
<reference evidence="14" key="1">
    <citation type="journal article" date="2023" name="G3 (Bethesda)">
        <title>Whole genome assembly and annotation of the endangered Caribbean coral Acropora cervicornis.</title>
        <authorList>
            <person name="Selwyn J.D."/>
            <person name="Vollmer S.V."/>
        </authorList>
    </citation>
    <scope>NUCLEOTIDE SEQUENCE</scope>
    <source>
        <strain evidence="14">K2</strain>
    </source>
</reference>
<accession>A0AAD9QFB2</accession>
<keyword evidence="8 13" id="KW-0472">Membrane</keyword>
<keyword evidence="3 13" id="KW-0812">Transmembrane</keyword>
<evidence type="ECO:0000256" key="8">
    <source>
        <dbReference type="ARBA" id="ARBA00023136"/>
    </source>
</evidence>
<dbReference type="AlphaFoldDB" id="A0AAD9QFB2"/>
<evidence type="ECO:0000256" key="9">
    <source>
        <dbReference type="ARBA" id="ARBA00059620"/>
    </source>
</evidence>
<keyword evidence="5 13" id="KW-1133">Transmembrane helix</keyword>
<comment type="similarity">
    <text evidence="2 12">Belongs to the short-chain dehydrogenases/reductases (SDR) family.</text>
</comment>
<dbReference type="Pfam" id="PF00106">
    <property type="entry name" value="adh_short"/>
    <property type="match status" value="2"/>
</dbReference>
<keyword evidence="7" id="KW-0443">Lipid metabolism</keyword>
<keyword evidence="15" id="KW-1185">Reference proteome</keyword>
<evidence type="ECO:0000256" key="10">
    <source>
        <dbReference type="ARBA" id="ARBA00068717"/>
    </source>
</evidence>
<dbReference type="InterPro" id="IPR002347">
    <property type="entry name" value="SDR_fam"/>
</dbReference>